<dbReference type="SUPFAM" id="SSF48371">
    <property type="entry name" value="ARM repeat"/>
    <property type="match status" value="1"/>
</dbReference>
<dbReference type="InterPro" id="IPR016024">
    <property type="entry name" value="ARM-type_fold"/>
</dbReference>
<organism evidence="1 2">
    <name type="scientific">Strigomonas culicis</name>
    <dbReference type="NCBI Taxonomy" id="28005"/>
    <lineage>
        <taxon>Eukaryota</taxon>
        <taxon>Discoba</taxon>
        <taxon>Euglenozoa</taxon>
        <taxon>Kinetoplastea</taxon>
        <taxon>Metakinetoplastina</taxon>
        <taxon>Trypanosomatida</taxon>
        <taxon>Trypanosomatidae</taxon>
        <taxon>Strigomonadinae</taxon>
        <taxon>Strigomonas</taxon>
    </lineage>
</organism>
<reference evidence="1 2" key="1">
    <citation type="journal article" date="2013" name="PLoS ONE">
        <title>Predicting the Proteins of Angomonas deanei, Strigomonas culicis and Their Respective Endosymbionts Reveals New Aspects of the Trypanosomatidae Family.</title>
        <authorList>
            <person name="Motta M.C."/>
            <person name="Martins A.C."/>
            <person name="de Souza S.S."/>
            <person name="Catta-Preta C.M."/>
            <person name="Silva R."/>
            <person name="Klein C.C."/>
            <person name="de Almeida L.G."/>
            <person name="de Lima Cunha O."/>
            <person name="Ciapina L.P."/>
            <person name="Brocchi M."/>
            <person name="Colabardini A.C."/>
            <person name="de Araujo Lima B."/>
            <person name="Machado C.R."/>
            <person name="de Almeida Soares C.M."/>
            <person name="Probst C.M."/>
            <person name="de Menezes C.B."/>
            <person name="Thompson C.E."/>
            <person name="Bartholomeu D.C."/>
            <person name="Gradia D.F."/>
            <person name="Pavoni D.P."/>
            <person name="Grisard E.C."/>
            <person name="Fantinatti-Garboggini F."/>
            <person name="Marchini F.K."/>
            <person name="Rodrigues-Luiz G.F."/>
            <person name="Wagner G."/>
            <person name="Goldman G.H."/>
            <person name="Fietto J.L."/>
            <person name="Elias M.C."/>
            <person name="Goldman M.H."/>
            <person name="Sagot M.F."/>
            <person name="Pereira M."/>
            <person name="Stoco P.H."/>
            <person name="de Mendonca-Neto R.P."/>
            <person name="Teixeira S.M."/>
            <person name="Maciel T.E."/>
            <person name="de Oliveira Mendes T.A."/>
            <person name="Urmenyi T.P."/>
            <person name="de Souza W."/>
            <person name="Schenkman S."/>
            <person name="de Vasconcelos A.T."/>
        </authorList>
    </citation>
    <scope>NUCLEOTIDE SEQUENCE [LARGE SCALE GENOMIC DNA]</scope>
</reference>
<evidence type="ECO:0008006" key="3">
    <source>
        <dbReference type="Google" id="ProtNLM"/>
    </source>
</evidence>
<evidence type="ECO:0000313" key="2">
    <source>
        <dbReference type="Proteomes" id="UP000015354"/>
    </source>
</evidence>
<comment type="caution">
    <text evidence="1">The sequence shown here is derived from an EMBL/GenBank/DDBJ whole genome shotgun (WGS) entry which is preliminary data.</text>
</comment>
<accession>S9TUF9</accession>
<dbReference type="OrthoDB" id="278510at2759"/>
<sequence>MLGTRREIPFSSFANELGSDGHPSKEMLDALTRAATTALTSQDATARREASDQLLFLSAFEYWELTKQIFPLCQDNYLRFMVCKAMNFVVRNELGPDDRRSMQFYILNYIQDRRKAGEVLPSFLRNSLFSVFASAMFGSWRMMAVTSEYPDGGAHVGEDDDCVYQPHKVVEMLSSFLVPSEVVECLLEIISYFGKQLQTTLLDNVKKRYGSSVLPCFFRTLVQLLPELPAAAVEVCCATLESVPDGFAGLIDLRRTTEKSVNLIAWERWREPLEGAMDFCANVVLQQPRGALSDACGRFMRLCSLVSCPEESFLTSRDSFSITLINFSERLFLLCAQDSSLSEMLELACVILVNVFERARDITVQYFCEKPDALPAWIDAATFFLCRYNDDEEELRRLLMSLFYYLAENLLPKRRDADLLNVALRGRPSASLNYAVDDESGFLVDPFGRSRTPYSAVGPLDDHYTQVLHDGVLRVFQTYFNTIMANSHLRKDSQELRSTTALKMNNEKMLFPLAELLFCERIDLLRVLTDRLRETKEQYAACVQLRQRLLTGGECGELEALARSVAEGLSGDELSQSQSRENTVFILTHMCLSRLSVIISIVAIALINAEVKDPDVLTTIAEFGEQLLTADDSVTIDLLQCLSLLDDDDTIANSAARGGGGGGEGTRLHLGILRAFFFFCSCTYESEFSRLPAFYEVTLNLLRFIYLHHSDVPCLMMDANILLHRMITKGISASNFLSSPKLSDIMEAVRDNRLVGLRPPLGRALTDEEKRARRFFYTTFTEVAETRYYLGYDNGNVPLVTLVHRLLSDEELNYEPNIALQDLAAVTNGCHQVDFFLTIVDGVLGKKDMLSALLRQSADCAHTLVYLFAKLFSHARIFFADSRGHSQTVFELASVVLNSLCAFYSMLSYSGGASDGPHMFHYPPDVVPPNVVYDVSDILYSLCSSPWCNIGVMMYYERATVDVFFCGSVEVLMSVSAPLLMSTQKGYDRVFRAMLAALTMDGQTSESLHFLLMRQGIWGNLLRYLTQCLSQSFVQSILQLMHIIVRSNYQRLDSPVLYERIEPKTLSYAFEEVAVQVATVPHANVVQLSDAFGIMQMSFRSAPVECTARMEALLEVCSAYHRVRLRAILNVLTDNRQDALARYMQVFGQSSSLGALTAW</sequence>
<dbReference type="EMBL" id="ATMH01009125">
    <property type="protein sequence ID" value="EPY20168.1"/>
    <property type="molecule type" value="Genomic_DNA"/>
</dbReference>
<keyword evidence="2" id="KW-1185">Reference proteome</keyword>
<proteinExistence type="predicted"/>
<dbReference type="AlphaFoldDB" id="S9TUF9"/>
<name>S9TUF9_9TRYP</name>
<protein>
    <recommendedName>
        <fullName evidence="3">Exportin-7</fullName>
    </recommendedName>
</protein>
<dbReference type="Proteomes" id="UP000015354">
    <property type="component" value="Unassembled WGS sequence"/>
</dbReference>
<gene>
    <name evidence="1" type="ORF">STCU_09125</name>
</gene>
<evidence type="ECO:0000313" key="1">
    <source>
        <dbReference type="EMBL" id="EPY20168.1"/>
    </source>
</evidence>